<sequence length="783" mass="87794">MAPRKSKRCRTGAPQETKEANRSNFRPMFETLFSALRSPSEGVRPAILKRLYLVLNNLCSNPECVVDELQLDREVDSDRSKVTANDIQGLSDVLFEELSQRFKKFFDALYTGSSDEDLGNDVYGAAETLNLLLRCCLVVMILLEQQKVVLEKGLIVLGMLRSLCSVDLKVVKWRKREKAIRFAKSVSVAYEYSNNDSTTLTEDFVASLHFLEPSDSRIPLVTSMLEVFLDELLVSGQLRPLFIIINSFAATTCTGLANPGHGDFGLLMEIICNHFYLSFSADGAIEDFFGRLFWMNTNEFKYSFRALELSPTAATTLLLLNTFLLSAPKFLQAHVIAVISEATSIVMDFRSWKPDGRFLNCFLSVFESSVGFYKANLGRWKIDSNHRSSEGSYKSKNHGETVRPSFDSFLSQDTRKKINYVMTKLKVPSYSCLHKVSNKSDLMSSSIRYAKECEHVFDESCQHEILSVLSCIVQRASEGLGDAESHSIGLGDLEDLCIIASVLKLMAKSLLLVINCLRHGGDLHGLKSLRDFSLCVEYDSILSAINCFTEFKIHLPIQDFLSNTMDSSSTSHCKSKIMFLHFSGLLSYAFTTGLDFLVKGCLLNIVALLNLFIFEEGSLYALHSLLSSSSGSIPSNFPSVTIQETVLGKKTSVIVASKIQKMRTLYPSTSSLANQHDHSQPDGHSQPGENALVHEAMAGDVDTQEEIEEATNGELFLRCVLGNSGKVSDYDELADFIECKQGKDYSSWLKAREKFRKWKGEKMAVLRWKRKKKTWRVVTNKKT</sequence>
<evidence type="ECO:0000313" key="4">
    <source>
        <dbReference type="Proteomes" id="UP001161247"/>
    </source>
</evidence>
<feature type="region of interest" description="Disordered" evidence="1">
    <location>
        <begin position="1"/>
        <end position="21"/>
    </location>
</feature>
<proteinExistence type="predicted"/>
<protein>
    <submittedName>
        <fullName evidence="3">OLC1v1015679C1</fullName>
    </submittedName>
</protein>
<feature type="domain" description="DUF7812" evidence="2">
    <location>
        <begin position="131"/>
        <end position="622"/>
    </location>
</feature>
<dbReference type="AlphaFoldDB" id="A0AAV1E404"/>
<evidence type="ECO:0000313" key="3">
    <source>
        <dbReference type="EMBL" id="CAI9114866.1"/>
    </source>
</evidence>
<gene>
    <name evidence="3" type="ORF">OLC1_LOCUS21498</name>
</gene>
<dbReference type="PANTHER" id="PTHR36786">
    <property type="entry name" value="2-ISOPROPYLMALATE SYNTHASE"/>
    <property type="match status" value="1"/>
</dbReference>
<keyword evidence="4" id="KW-1185">Reference proteome</keyword>
<name>A0AAV1E404_OLDCO</name>
<feature type="compositionally biased region" description="Basic residues" evidence="1">
    <location>
        <begin position="1"/>
        <end position="10"/>
    </location>
</feature>
<dbReference type="Pfam" id="PF25104">
    <property type="entry name" value="DUF7812"/>
    <property type="match status" value="1"/>
</dbReference>
<reference evidence="3" key="1">
    <citation type="submission" date="2023-03" db="EMBL/GenBank/DDBJ databases">
        <authorList>
            <person name="Julca I."/>
        </authorList>
    </citation>
    <scope>NUCLEOTIDE SEQUENCE</scope>
</reference>
<evidence type="ECO:0000259" key="2">
    <source>
        <dbReference type="Pfam" id="PF25104"/>
    </source>
</evidence>
<evidence type="ECO:0000256" key="1">
    <source>
        <dbReference type="SAM" id="MobiDB-lite"/>
    </source>
</evidence>
<dbReference type="PANTHER" id="PTHR36786:SF1">
    <property type="entry name" value="2-ISOPROPYLMALATE SYNTHASE"/>
    <property type="match status" value="1"/>
</dbReference>
<dbReference type="InterPro" id="IPR056714">
    <property type="entry name" value="DUF7812"/>
</dbReference>
<dbReference type="Proteomes" id="UP001161247">
    <property type="component" value="Chromosome 8"/>
</dbReference>
<accession>A0AAV1E404</accession>
<dbReference type="EMBL" id="OX459125">
    <property type="protein sequence ID" value="CAI9114866.1"/>
    <property type="molecule type" value="Genomic_DNA"/>
</dbReference>
<organism evidence="3 4">
    <name type="scientific">Oldenlandia corymbosa var. corymbosa</name>
    <dbReference type="NCBI Taxonomy" id="529605"/>
    <lineage>
        <taxon>Eukaryota</taxon>
        <taxon>Viridiplantae</taxon>
        <taxon>Streptophyta</taxon>
        <taxon>Embryophyta</taxon>
        <taxon>Tracheophyta</taxon>
        <taxon>Spermatophyta</taxon>
        <taxon>Magnoliopsida</taxon>
        <taxon>eudicotyledons</taxon>
        <taxon>Gunneridae</taxon>
        <taxon>Pentapetalae</taxon>
        <taxon>asterids</taxon>
        <taxon>lamiids</taxon>
        <taxon>Gentianales</taxon>
        <taxon>Rubiaceae</taxon>
        <taxon>Rubioideae</taxon>
        <taxon>Spermacoceae</taxon>
        <taxon>Hedyotis-Oldenlandia complex</taxon>
        <taxon>Oldenlandia</taxon>
    </lineage>
</organism>